<reference evidence="3" key="1">
    <citation type="journal article" date="2018" name="Genome Biol. Evol.">
        <title>Genomics and development of Lentinus tigrinus, a white-rot wood-decaying mushroom with dimorphic fruiting bodies.</title>
        <authorList>
            <person name="Wu B."/>
            <person name="Xu Z."/>
            <person name="Knudson A."/>
            <person name="Carlson A."/>
            <person name="Chen N."/>
            <person name="Kovaka S."/>
            <person name="LaButti K."/>
            <person name="Lipzen A."/>
            <person name="Pennachio C."/>
            <person name="Riley R."/>
            <person name="Schakwitz W."/>
            <person name="Umezawa K."/>
            <person name="Ohm R.A."/>
            <person name="Grigoriev I.V."/>
            <person name="Nagy L.G."/>
            <person name="Gibbons J."/>
            <person name="Hibbett D."/>
        </authorList>
    </citation>
    <scope>NUCLEOTIDE SEQUENCE [LARGE SCALE GENOMIC DNA]</scope>
    <source>
        <strain evidence="3">ALCF2SS1-6</strain>
    </source>
</reference>
<dbReference type="OrthoDB" id="3265734at2759"/>
<keyword evidence="2" id="KW-1133">Transmembrane helix</keyword>
<protein>
    <submittedName>
        <fullName evidence="3">Uncharacterized protein</fullName>
    </submittedName>
</protein>
<keyword evidence="2" id="KW-0812">Transmembrane</keyword>
<sequence length="459" mass="49595">MATRLTTVDDNNANEIHYTMSWDHQHGQANYKEGTFSTGYTNAQAELRFNGTSVTVYGVATPKPSENQTALPPSISVSVDGGIPAVVVSNPDLQVTEYGHQFYDSRSLSSGEHTLQINVTYGEQDWPFVLDYIQYAPLPTGAASGLGPTDGGLSTATSRHSSVPVAAIVGSVLGCFALLVAAALFRYFRYLKSAPTKKRGPYIYTSAAAKVDLLDHEPKLPPPSRAVTPEPAADLESAYAASEIRFHTRTPSLSTEYLLSPPGLQPSFLDMSEARPEARSSSPSYDRPESRPYIRPGTPPASSVLGYQRSPTPSSLSFALLSRPGTPSTAAAFHRPITPPVVMHRSETPSLPEIVYRTTTPESYGVTPASRAGPSSMSKALQLEKEQALRAKKQPTFHADSGVRFKEGDALPEDVVMVSSQAAQARAERDKERKKREKEKDVSCGASAISEVPPMYTEE</sequence>
<dbReference type="AlphaFoldDB" id="A0A5C2SUG2"/>
<dbReference type="Proteomes" id="UP000313359">
    <property type="component" value="Unassembled WGS sequence"/>
</dbReference>
<accession>A0A5C2SUG2</accession>
<dbReference type="EMBL" id="ML122250">
    <property type="protein sequence ID" value="RPD67104.1"/>
    <property type="molecule type" value="Genomic_DNA"/>
</dbReference>
<keyword evidence="4" id="KW-1185">Reference proteome</keyword>
<dbReference type="Gene3D" id="2.60.120.260">
    <property type="entry name" value="Galactose-binding domain-like"/>
    <property type="match status" value="1"/>
</dbReference>
<feature type="region of interest" description="Disordered" evidence="1">
    <location>
        <begin position="273"/>
        <end position="309"/>
    </location>
</feature>
<name>A0A5C2SUG2_9APHY</name>
<proteinExistence type="predicted"/>
<evidence type="ECO:0000313" key="3">
    <source>
        <dbReference type="EMBL" id="RPD67104.1"/>
    </source>
</evidence>
<feature type="transmembrane region" description="Helical" evidence="2">
    <location>
        <begin position="165"/>
        <end position="188"/>
    </location>
</feature>
<dbReference type="STRING" id="1328759.A0A5C2SUG2"/>
<evidence type="ECO:0000256" key="2">
    <source>
        <dbReference type="SAM" id="Phobius"/>
    </source>
</evidence>
<organism evidence="3 4">
    <name type="scientific">Lentinus tigrinus ALCF2SS1-6</name>
    <dbReference type="NCBI Taxonomy" id="1328759"/>
    <lineage>
        <taxon>Eukaryota</taxon>
        <taxon>Fungi</taxon>
        <taxon>Dikarya</taxon>
        <taxon>Basidiomycota</taxon>
        <taxon>Agaricomycotina</taxon>
        <taxon>Agaricomycetes</taxon>
        <taxon>Polyporales</taxon>
        <taxon>Polyporaceae</taxon>
        <taxon>Lentinus</taxon>
    </lineage>
</organism>
<gene>
    <name evidence="3" type="ORF">L227DRAFT_569292</name>
</gene>
<evidence type="ECO:0000256" key="1">
    <source>
        <dbReference type="SAM" id="MobiDB-lite"/>
    </source>
</evidence>
<feature type="region of interest" description="Disordered" evidence="1">
    <location>
        <begin position="363"/>
        <end position="383"/>
    </location>
</feature>
<keyword evidence="2" id="KW-0472">Membrane</keyword>
<feature type="region of interest" description="Disordered" evidence="1">
    <location>
        <begin position="419"/>
        <end position="459"/>
    </location>
</feature>
<evidence type="ECO:0000313" key="4">
    <source>
        <dbReference type="Proteomes" id="UP000313359"/>
    </source>
</evidence>